<dbReference type="Pfam" id="PF21155">
    <property type="entry name" value="VpsT-like_REC"/>
    <property type="match status" value="1"/>
</dbReference>
<organism evidence="5">
    <name type="scientific">Escherichia coli</name>
    <dbReference type="NCBI Taxonomy" id="562"/>
    <lineage>
        <taxon>Bacteria</taxon>
        <taxon>Pseudomonadati</taxon>
        <taxon>Pseudomonadota</taxon>
        <taxon>Gammaproteobacteria</taxon>
        <taxon>Enterobacterales</taxon>
        <taxon>Enterobacteriaceae</taxon>
        <taxon>Escherichia</taxon>
    </lineage>
</organism>
<protein>
    <submittedName>
        <fullName evidence="5">Helix-turn-helix transcriptional regulator</fullName>
    </submittedName>
</protein>
<dbReference type="FunFam" id="1.10.10.10:FF:000153">
    <property type="entry name" value="LuxR family transcriptional regulator"/>
    <property type="match status" value="1"/>
</dbReference>
<dbReference type="GO" id="GO:0003677">
    <property type="term" value="F:DNA binding"/>
    <property type="evidence" value="ECO:0007669"/>
    <property type="project" value="UniProtKB-KW"/>
</dbReference>
<accession>A0A3L0W127</accession>
<dbReference type="CDD" id="cd06170">
    <property type="entry name" value="LuxR_C_like"/>
    <property type="match status" value="1"/>
</dbReference>
<evidence type="ECO:0000256" key="1">
    <source>
        <dbReference type="ARBA" id="ARBA00023015"/>
    </source>
</evidence>
<keyword evidence="3" id="KW-0804">Transcription</keyword>
<dbReference type="Pfam" id="PF00196">
    <property type="entry name" value="GerE"/>
    <property type="match status" value="1"/>
</dbReference>
<dbReference type="PANTHER" id="PTHR44688:SF16">
    <property type="entry name" value="DNA-BINDING TRANSCRIPTIONAL ACTIVATOR DEVR_DOSR"/>
    <property type="match status" value="1"/>
</dbReference>
<dbReference type="SMART" id="SM00421">
    <property type="entry name" value="HTH_LUXR"/>
    <property type="match status" value="1"/>
</dbReference>
<dbReference type="AlphaFoldDB" id="A0A3L0W127"/>
<dbReference type="SUPFAM" id="SSF46894">
    <property type="entry name" value="C-terminal effector domain of the bipartite response regulators"/>
    <property type="match status" value="1"/>
</dbReference>
<dbReference type="Gene3D" id="1.10.10.10">
    <property type="entry name" value="Winged helix-like DNA-binding domain superfamily/Winged helix DNA-binding domain"/>
    <property type="match status" value="1"/>
</dbReference>
<comment type="caution">
    <text evidence="5">The sequence shown here is derived from an EMBL/GenBank/DDBJ whole genome shotgun (WGS) entry which is preliminary data.</text>
</comment>
<gene>
    <name evidence="5" type="ORF">D9F05_15165</name>
</gene>
<dbReference type="InterPro" id="IPR016032">
    <property type="entry name" value="Sig_transdc_resp-reg_C-effctor"/>
</dbReference>
<keyword evidence="1" id="KW-0805">Transcription regulation</keyword>
<dbReference type="PROSITE" id="PS00622">
    <property type="entry name" value="HTH_LUXR_1"/>
    <property type="match status" value="1"/>
</dbReference>
<dbReference type="Gene3D" id="3.40.50.2300">
    <property type="match status" value="1"/>
</dbReference>
<dbReference type="InterPro" id="IPR000792">
    <property type="entry name" value="Tscrpt_reg_LuxR_C"/>
</dbReference>
<evidence type="ECO:0000259" key="4">
    <source>
        <dbReference type="PROSITE" id="PS50043"/>
    </source>
</evidence>
<feature type="domain" description="HTH luxR-type" evidence="4">
    <location>
        <begin position="155"/>
        <end position="220"/>
    </location>
</feature>
<evidence type="ECO:0000256" key="2">
    <source>
        <dbReference type="ARBA" id="ARBA00023125"/>
    </source>
</evidence>
<sequence>MFKDVLFMTTPYTIVVLVTENNVQATSFQSYLAEQLVLPILLVSTLEALPEQDERESHPLFLVDLDYLKSSQQGGWPREISSRFGEANTILLNAPTSTDRELLLMWPHTSGLFFRQDPLDRLVLGIRKVLQGEYWIPRHLLCDLVNYYRKGGEHHLRNQTLLTAREQEIIRYLMTGASNTEIADSLFVSEHTIKSHLYNVFKKLNVKNRLQAVSWAKEYL</sequence>
<name>A0A3L0W127_ECOLX</name>
<dbReference type="InterPro" id="IPR036388">
    <property type="entry name" value="WH-like_DNA-bd_sf"/>
</dbReference>
<reference evidence="5" key="1">
    <citation type="submission" date="2018-10" db="EMBL/GenBank/DDBJ databases">
        <authorList>
            <consortium name="NARMS: The National Antimicrobial Resistance Monitoring System"/>
        </authorList>
    </citation>
    <scope>NUCLEOTIDE SEQUENCE [LARGE SCALE GENOMIC DNA]</scope>
    <source>
        <strain evidence="5">CVM N17EC0388</strain>
    </source>
</reference>
<dbReference type="InterPro" id="IPR049151">
    <property type="entry name" value="CsgD-like_REC"/>
</dbReference>
<dbReference type="GO" id="GO:0006355">
    <property type="term" value="P:regulation of DNA-templated transcription"/>
    <property type="evidence" value="ECO:0007669"/>
    <property type="project" value="InterPro"/>
</dbReference>
<dbReference type="PROSITE" id="PS50043">
    <property type="entry name" value="HTH_LUXR_2"/>
    <property type="match status" value="1"/>
</dbReference>
<evidence type="ECO:0000313" key="5">
    <source>
        <dbReference type="EMBL" id="MHO05698.1"/>
    </source>
</evidence>
<dbReference type="EMBL" id="RNRV01000028">
    <property type="protein sequence ID" value="MHO05698.1"/>
    <property type="molecule type" value="Genomic_DNA"/>
</dbReference>
<evidence type="ECO:0000256" key="3">
    <source>
        <dbReference type="ARBA" id="ARBA00023163"/>
    </source>
</evidence>
<keyword evidence="2" id="KW-0238">DNA-binding</keyword>
<proteinExistence type="predicted"/>
<dbReference type="PANTHER" id="PTHR44688">
    <property type="entry name" value="DNA-BINDING TRANSCRIPTIONAL ACTIVATOR DEVR_DOSR"/>
    <property type="match status" value="1"/>
</dbReference>
<dbReference type="PRINTS" id="PR00038">
    <property type="entry name" value="HTHLUXR"/>
</dbReference>